<name>A0ABN3R086_9ACTN</name>
<dbReference type="InterPro" id="IPR014284">
    <property type="entry name" value="RNA_pol_sigma-70_dom"/>
</dbReference>
<evidence type="ECO:0000313" key="9">
    <source>
        <dbReference type="Proteomes" id="UP001501447"/>
    </source>
</evidence>
<proteinExistence type="inferred from homology"/>
<evidence type="ECO:0000259" key="7">
    <source>
        <dbReference type="Pfam" id="PF08281"/>
    </source>
</evidence>
<dbReference type="CDD" id="cd06171">
    <property type="entry name" value="Sigma70_r4"/>
    <property type="match status" value="1"/>
</dbReference>
<keyword evidence="4" id="KW-0238">DNA-binding</keyword>
<dbReference type="InterPro" id="IPR039425">
    <property type="entry name" value="RNA_pol_sigma-70-like"/>
</dbReference>
<feature type="domain" description="RNA polymerase sigma-70 region 2" evidence="6">
    <location>
        <begin position="35"/>
        <end position="94"/>
    </location>
</feature>
<evidence type="ECO:0000256" key="3">
    <source>
        <dbReference type="ARBA" id="ARBA00023082"/>
    </source>
</evidence>
<dbReference type="PANTHER" id="PTHR43133">
    <property type="entry name" value="RNA POLYMERASE ECF-TYPE SIGMA FACTO"/>
    <property type="match status" value="1"/>
</dbReference>
<evidence type="ECO:0000256" key="2">
    <source>
        <dbReference type="ARBA" id="ARBA00023015"/>
    </source>
</evidence>
<dbReference type="InterPro" id="IPR007627">
    <property type="entry name" value="RNA_pol_sigma70_r2"/>
</dbReference>
<dbReference type="InterPro" id="IPR013249">
    <property type="entry name" value="RNA_pol_sigma70_r4_t2"/>
</dbReference>
<dbReference type="InterPro" id="IPR013324">
    <property type="entry name" value="RNA_pol_sigma_r3/r4-like"/>
</dbReference>
<comment type="caution">
    <text evidence="8">The sequence shown here is derived from an EMBL/GenBank/DDBJ whole genome shotgun (WGS) entry which is preliminary data.</text>
</comment>
<evidence type="ECO:0000259" key="6">
    <source>
        <dbReference type="Pfam" id="PF04542"/>
    </source>
</evidence>
<accession>A0ABN3R086</accession>
<dbReference type="Gene3D" id="1.10.1740.10">
    <property type="match status" value="1"/>
</dbReference>
<protein>
    <submittedName>
        <fullName evidence="8">RNA polymerase sigma factor</fullName>
    </submittedName>
</protein>
<dbReference type="SUPFAM" id="SSF88946">
    <property type="entry name" value="Sigma2 domain of RNA polymerase sigma factors"/>
    <property type="match status" value="1"/>
</dbReference>
<dbReference type="Pfam" id="PF04542">
    <property type="entry name" value="Sigma70_r2"/>
    <property type="match status" value="1"/>
</dbReference>
<dbReference type="EMBL" id="BAAARJ010000037">
    <property type="protein sequence ID" value="GAA2640014.1"/>
    <property type="molecule type" value="Genomic_DNA"/>
</dbReference>
<evidence type="ECO:0000256" key="5">
    <source>
        <dbReference type="ARBA" id="ARBA00023163"/>
    </source>
</evidence>
<dbReference type="NCBIfam" id="TIGR02937">
    <property type="entry name" value="sigma70-ECF"/>
    <property type="match status" value="1"/>
</dbReference>
<dbReference type="Pfam" id="PF08281">
    <property type="entry name" value="Sigma70_r4_2"/>
    <property type="match status" value="1"/>
</dbReference>
<dbReference type="PANTHER" id="PTHR43133:SF8">
    <property type="entry name" value="RNA POLYMERASE SIGMA FACTOR HI_1459-RELATED"/>
    <property type="match status" value="1"/>
</dbReference>
<dbReference type="InterPro" id="IPR013325">
    <property type="entry name" value="RNA_pol_sigma_r2"/>
</dbReference>
<dbReference type="RefSeq" id="WP_344570794.1">
    <property type="nucleotide sequence ID" value="NZ_BAAARJ010000037.1"/>
</dbReference>
<keyword evidence="9" id="KW-1185">Reference proteome</keyword>
<sequence>MSQDRHEHPVTGVLPMTDLPADFRAFHQLKRGAYVHWAELYLGNRTDAEDAVDEAFEQLYFGWSKVLAHENPHAYAWRVVKNRTIDHARARGRRPVLTDYAAFETVALREAVDHIGALEQNLAIYAAIRALPERQHDAIVLRYVLGYTTGEVSDLLGITIPGVRSTIRYARHRLRESLGLEQEEGTR</sequence>
<keyword evidence="2" id="KW-0805">Transcription regulation</keyword>
<gene>
    <name evidence="8" type="ORF">GCM10009863_66460</name>
</gene>
<dbReference type="SUPFAM" id="SSF88659">
    <property type="entry name" value="Sigma3 and sigma4 domains of RNA polymerase sigma factors"/>
    <property type="match status" value="1"/>
</dbReference>
<keyword evidence="3" id="KW-0731">Sigma factor</keyword>
<dbReference type="Gene3D" id="1.10.10.10">
    <property type="entry name" value="Winged helix-like DNA-binding domain superfamily/Winged helix DNA-binding domain"/>
    <property type="match status" value="1"/>
</dbReference>
<keyword evidence="5" id="KW-0804">Transcription</keyword>
<organism evidence="8 9">
    <name type="scientific">Streptomyces axinellae</name>
    <dbReference type="NCBI Taxonomy" id="552788"/>
    <lineage>
        <taxon>Bacteria</taxon>
        <taxon>Bacillati</taxon>
        <taxon>Actinomycetota</taxon>
        <taxon>Actinomycetes</taxon>
        <taxon>Kitasatosporales</taxon>
        <taxon>Streptomycetaceae</taxon>
        <taxon>Streptomyces</taxon>
    </lineage>
</organism>
<reference evidence="8 9" key="1">
    <citation type="journal article" date="2019" name="Int. J. Syst. Evol. Microbiol.">
        <title>The Global Catalogue of Microorganisms (GCM) 10K type strain sequencing project: providing services to taxonomists for standard genome sequencing and annotation.</title>
        <authorList>
            <consortium name="The Broad Institute Genomics Platform"/>
            <consortium name="The Broad Institute Genome Sequencing Center for Infectious Disease"/>
            <person name="Wu L."/>
            <person name="Ma J."/>
        </authorList>
    </citation>
    <scope>NUCLEOTIDE SEQUENCE [LARGE SCALE GENOMIC DNA]</scope>
    <source>
        <strain evidence="8 9">JCM 16373</strain>
    </source>
</reference>
<evidence type="ECO:0000256" key="1">
    <source>
        <dbReference type="ARBA" id="ARBA00010641"/>
    </source>
</evidence>
<dbReference type="InterPro" id="IPR036388">
    <property type="entry name" value="WH-like_DNA-bd_sf"/>
</dbReference>
<comment type="similarity">
    <text evidence="1">Belongs to the sigma-70 factor family. ECF subfamily.</text>
</comment>
<feature type="domain" description="RNA polymerase sigma factor 70 region 4 type 2" evidence="7">
    <location>
        <begin position="122"/>
        <end position="173"/>
    </location>
</feature>
<evidence type="ECO:0000313" key="8">
    <source>
        <dbReference type="EMBL" id="GAA2640014.1"/>
    </source>
</evidence>
<dbReference type="Proteomes" id="UP001501447">
    <property type="component" value="Unassembled WGS sequence"/>
</dbReference>
<evidence type="ECO:0000256" key="4">
    <source>
        <dbReference type="ARBA" id="ARBA00023125"/>
    </source>
</evidence>